<accession>A0ABV4T6P7</accession>
<sequence>MGKILRDLKAIIIEEFERREIKVREIIPFGSRAKGNIMSSGTVFIGGLIFRLT</sequence>
<name>A0ABV4T6P7_9EURY</name>
<gene>
    <name evidence="1" type="ORF">P8X34_06005</name>
</gene>
<evidence type="ECO:0008006" key="3">
    <source>
        <dbReference type="Google" id="ProtNLM"/>
    </source>
</evidence>
<dbReference type="RefSeq" id="WP_372816752.1">
    <property type="nucleotide sequence ID" value="NZ_CP122538.1"/>
</dbReference>
<dbReference type="EMBL" id="JARRIG010000003">
    <property type="protein sequence ID" value="MFA4804294.1"/>
    <property type="molecule type" value="Genomic_DNA"/>
</dbReference>
<keyword evidence="2" id="KW-1185">Reference proteome</keyword>
<evidence type="ECO:0000313" key="1">
    <source>
        <dbReference type="EMBL" id="MFA4804294.1"/>
    </source>
</evidence>
<reference evidence="1 2" key="1">
    <citation type="submission" date="2023-03" db="EMBL/GenBank/DDBJ databases">
        <title>Speciation in Pyrococcus: adaptation to high temperature as a mechanism.</title>
        <authorList>
            <person name="Gu J."/>
        </authorList>
    </citation>
    <scope>NUCLEOTIDE SEQUENCE [LARGE SCALE GENOMIC DNA]</scope>
    <source>
        <strain evidence="1 2">LMOA34</strain>
    </source>
</reference>
<proteinExistence type="predicted"/>
<comment type="caution">
    <text evidence="1">The sequence shown here is derived from an EMBL/GenBank/DDBJ whole genome shotgun (WGS) entry which is preliminary data.</text>
</comment>
<dbReference type="Proteomes" id="UP001571980">
    <property type="component" value="Unassembled WGS sequence"/>
</dbReference>
<organism evidence="1 2">
    <name type="scientific">Pyrococcus kukulkanii</name>
    <dbReference type="NCBI Taxonomy" id="1609559"/>
    <lineage>
        <taxon>Archaea</taxon>
        <taxon>Methanobacteriati</taxon>
        <taxon>Methanobacteriota</taxon>
        <taxon>Thermococci</taxon>
        <taxon>Thermococcales</taxon>
        <taxon>Thermococcaceae</taxon>
        <taxon>Pyrococcus</taxon>
    </lineage>
</organism>
<protein>
    <recommendedName>
        <fullName evidence="3">Nucleotidyltransferase</fullName>
    </recommendedName>
</protein>
<evidence type="ECO:0000313" key="2">
    <source>
        <dbReference type="Proteomes" id="UP001571980"/>
    </source>
</evidence>